<reference evidence="1 2" key="1">
    <citation type="journal article" date="2020" name="BMC Genomics">
        <title>Intraspecific diversification of the crop wild relative Brassica cretica Lam. using demographic model selection.</title>
        <authorList>
            <person name="Kioukis A."/>
            <person name="Michalopoulou V.A."/>
            <person name="Briers L."/>
            <person name="Pirintsos S."/>
            <person name="Studholme D.J."/>
            <person name="Pavlidis P."/>
            <person name="Sarris P.F."/>
        </authorList>
    </citation>
    <scope>NUCLEOTIDE SEQUENCE [LARGE SCALE GENOMIC DNA]</scope>
    <source>
        <strain evidence="2">cv. PFS-1207/04</strain>
    </source>
</reference>
<keyword evidence="2" id="KW-1185">Reference proteome</keyword>
<evidence type="ECO:0000313" key="2">
    <source>
        <dbReference type="Proteomes" id="UP000266723"/>
    </source>
</evidence>
<gene>
    <name evidence="1" type="ORF">DY000_02059804</name>
</gene>
<accession>A0ABQ7AVZ8</accession>
<dbReference type="Proteomes" id="UP000266723">
    <property type="component" value="Unassembled WGS sequence"/>
</dbReference>
<comment type="caution">
    <text evidence="1">The sequence shown here is derived from an EMBL/GenBank/DDBJ whole genome shotgun (WGS) entry which is preliminary data.</text>
</comment>
<organism evidence="1 2">
    <name type="scientific">Brassica cretica</name>
    <name type="common">Mustard</name>
    <dbReference type="NCBI Taxonomy" id="69181"/>
    <lineage>
        <taxon>Eukaryota</taxon>
        <taxon>Viridiplantae</taxon>
        <taxon>Streptophyta</taxon>
        <taxon>Embryophyta</taxon>
        <taxon>Tracheophyta</taxon>
        <taxon>Spermatophyta</taxon>
        <taxon>Magnoliopsida</taxon>
        <taxon>eudicotyledons</taxon>
        <taxon>Gunneridae</taxon>
        <taxon>Pentapetalae</taxon>
        <taxon>rosids</taxon>
        <taxon>malvids</taxon>
        <taxon>Brassicales</taxon>
        <taxon>Brassicaceae</taxon>
        <taxon>Brassiceae</taxon>
        <taxon>Brassica</taxon>
    </lineage>
</organism>
<name>A0ABQ7AVZ8_BRACR</name>
<evidence type="ECO:0000313" key="1">
    <source>
        <dbReference type="EMBL" id="KAF3518315.1"/>
    </source>
</evidence>
<sequence length="119" mass="13759">MLRKEVEVVIFFTWWDLVRISWILVRICPEQEHDYSHLIVINDSKLDCDVDLIKLSASGGNRKMRSMLLKQGVHLQGMRPRGGRSLNDVSLNTFEIFKVRFSRCSGKNIIEHSGSITEL</sequence>
<proteinExistence type="predicted"/>
<dbReference type="EMBL" id="QGKV02001556">
    <property type="protein sequence ID" value="KAF3518315.1"/>
    <property type="molecule type" value="Genomic_DNA"/>
</dbReference>
<protein>
    <submittedName>
        <fullName evidence="1">Uncharacterized protein</fullName>
    </submittedName>
</protein>